<dbReference type="SUPFAM" id="SSF53474">
    <property type="entry name" value="alpha/beta-Hydrolases"/>
    <property type="match status" value="1"/>
</dbReference>
<dbReference type="PANTHER" id="PTHR48081">
    <property type="entry name" value="AB HYDROLASE SUPERFAMILY PROTEIN C4A8.06C"/>
    <property type="match status" value="1"/>
</dbReference>
<evidence type="ECO:0000259" key="3">
    <source>
        <dbReference type="Pfam" id="PF20434"/>
    </source>
</evidence>
<feature type="chain" id="PRO_5042564060" evidence="2">
    <location>
        <begin position="24"/>
        <end position="295"/>
    </location>
</feature>
<organism evidence="4 5">
    <name type="scientific">Candidatus Andeanibacterium colombiense</name>
    <dbReference type="NCBI Taxonomy" id="3121345"/>
    <lineage>
        <taxon>Bacteria</taxon>
        <taxon>Pseudomonadati</taxon>
        <taxon>Pseudomonadota</taxon>
        <taxon>Alphaproteobacteria</taxon>
        <taxon>Sphingomonadales</taxon>
        <taxon>Sphingomonadaceae</taxon>
        <taxon>Candidatus Andeanibacterium</taxon>
    </lineage>
</organism>
<accession>A0AAJ5X9Q5</accession>
<dbReference type="InterPro" id="IPR049492">
    <property type="entry name" value="BD-FAE-like_dom"/>
</dbReference>
<feature type="domain" description="BD-FAE-like" evidence="3">
    <location>
        <begin position="50"/>
        <end position="245"/>
    </location>
</feature>
<evidence type="ECO:0000313" key="5">
    <source>
        <dbReference type="Proteomes" id="UP001218362"/>
    </source>
</evidence>
<dbReference type="Pfam" id="PF20434">
    <property type="entry name" value="BD-FAE"/>
    <property type="match status" value="1"/>
</dbReference>
<feature type="signal peptide" evidence="2">
    <location>
        <begin position="1"/>
        <end position="23"/>
    </location>
</feature>
<keyword evidence="2" id="KW-0732">Signal</keyword>
<dbReference type="InterPro" id="IPR029058">
    <property type="entry name" value="AB_hydrolase_fold"/>
</dbReference>
<dbReference type="Proteomes" id="UP001218362">
    <property type="component" value="Chromosome"/>
</dbReference>
<dbReference type="AlphaFoldDB" id="A0AAJ5X9Q5"/>
<evidence type="ECO:0000256" key="2">
    <source>
        <dbReference type="SAM" id="SignalP"/>
    </source>
</evidence>
<dbReference type="Gene3D" id="3.40.50.1820">
    <property type="entry name" value="alpha/beta hydrolase"/>
    <property type="match status" value="1"/>
</dbReference>
<evidence type="ECO:0000256" key="1">
    <source>
        <dbReference type="ARBA" id="ARBA00022801"/>
    </source>
</evidence>
<dbReference type="InterPro" id="IPR050300">
    <property type="entry name" value="GDXG_lipolytic_enzyme"/>
</dbReference>
<dbReference type="KEGG" id="acob:P0Y56_16940"/>
<reference evidence="4" key="1">
    <citation type="submission" date="2023-03" db="EMBL/GenBank/DDBJ databases">
        <title>Andean soil-derived lignocellulolytic bacterial consortium as a source of novel taxa and putative plastic-active enzymes.</title>
        <authorList>
            <person name="Diaz-Garcia L."/>
            <person name="Chuvochina M."/>
            <person name="Feuerriegel G."/>
            <person name="Bunk B."/>
            <person name="Sproer C."/>
            <person name="Streit W.R."/>
            <person name="Rodriguez L.M."/>
            <person name="Overmann J."/>
            <person name="Jimenez D.J."/>
        </authorList>
    </citation>
    <scope>NUCLEOTIDE SEQUENCE</scope>
    <source>
        <strain evidence="4">MAG 26</strain>
    </source>
</reference>
<sequence>MYFVALASTLLFASSLTLTFADAAAGTEIANRAEPGKQTLSYGTNKAQSLDFWRASNTRGPAPLVLFVHGGGWTRGSKDNATGRDKAPHYTREGYNFASINYRLVPEATVEQEAQDVANALASLVKRAEALGIDRHRIVLMGHSAGAHLVALVGTDPQYLRAAGLSESDIAGIVPIDGAAYDVAAQMQASGGRWMRNMYGDAFGTDPARQRSLSPTLQAGAPNAPSFLILHVQRPDGIAQSEALAAALRKAGTPVAIEGFPGTGLQGHMTINRRLGDPNYAATPVVDGWLKRVFA</sequence>
<name>A0AAJ5X9Q5_9SPHN</name>
<proteinExistence type="predicted"/>
<dbReference type="GO" id="GO:0016787">
    <property type="term" value="F:hydrolase activity"/>
    <property type="evidence" value="ECO:0007669"/>
    <property type="project" value="UniProtKB-KW"/>
</dbReference>
<evidence type="ECO:0000313" key="4">
    <source>
        <dbReference type="EMBL" id="WEK46669.1"/>
    </source>
</evidence>
<protein>
    <submittedName>
        <fullName evidence="4">Alpha/beta hydrolase</fullName>
    </submittedName>
</protein>
<gene>
    <name evidence="4" type="ORF">P0Y56_16940</name>
</gene>
<dbReference type="PANTHER" id="PTHR48081:SF33">
    <property type="entry name" value="KYNURENINE FORMAMIDASE"/>
    <property type="match status" value="1"/>
</dbReference>
<dbReference type="EMBL" id="CP119316">
    <property type="protein sequence ID" value="WEK46669.1"/>
    <property type="molecule type" value="Genomic_DNA"/>
</dbReference>
<keyword evidence="1 4" id="KW-0378">Hydrolase</keyword>